<dbReference type="Proteomes" id="UP001085076">
    <property type="component" value="Miscellaneous, Linkage group lg01"/>
</dbReference>
<evidence type="ECO:0000313" key="2">
    <source>
        <dbReference type="Proteomes" id="UP001085076"/>
    </source>
</evidence>
<keyword evidence="2" id="KW-1185">Reference proteome</keyword>
<reference evidence="1" key="2">
    <citation type="journal article" date="2022" name="Hortic Res">
        <title>The genome of Dioscorea zingiberensis sheds light on the biosynthesis, origin and evolution of the medicinally important diosgenin saponins.</title>
        <authorList>
            <person name="Li Y."/>
            <person name="Tan C."/>
            <person name="Li Z."/>
            <person name="Guo J."/>
            <person name="Li S."/>
            <person name="Chen X."/>
            <person name="Wang C."/>
            <person name="Dai X."/>
            <person name="Yang H."/>
            <person name="Song W."/>
            <person name="Hou L."/>
            <person name="Xu J."/>
            <person name="Tong Z."/>
            <person name="Xu A."/>
            <person name="Yuan X."/>
            <person name="Wang W."/>
            <person name="Yang Q."/>
            <person name="Chen L."/>
            <person name="Sun Z."/>
            <person name="Wang K."/>
            <person name="Pan B."/>
            <person name="Chen J."/>
            <person name="Bao Y."/>
            <person name="Liu F."/>
            <person name="Qi X."/>
            <person name="Gang D.R."/>
            <person name="Wen J."/>
            <person name="Li J."/>
        </authorList>
    </citation>
    <scope>NUCLEOTIDE SEQUENCE</scope>
    <source>
        <strain evidence="1">Dzin_1.0</strain>
    </source>
</reference>
<dbReference type="EMBL" id="JAGGNH010000001">
    <property type="protein sequence ID" value="KAJ0989950.1"/>
    <property type="molecule type" value="Genomic_DNA"/>
</dbReference>
<reference evidence="1" key="1">
    <citation type="submission" date="2021-03" db="EMBL/GenBank/DDBJ databases">
        <authorList>
            <person name="Li Z."/>
            <person name="Yang C."/>
        </authorList>
    </citation>
    <scope>NUCLEOTIDE SEQUENCE</scope>
    <source>
        <strain evidence="1">Dzin_1.0</strain>
        <tissue evidence="1">Leaf</tissue>
    </source>
</reference>
<comment type="caution">
    <text evidence="1">The sequence shown here is derived from an EMBL/GenBank/DDBJ whole genome shotgun (WGS) entry which is preliminary data.</text>
</comment>
<gene>
    <name evidence="1" type="ORF">J5N97_008306</name>
</gene>
<evidence type="ECO:0000313" key="1">
    <source>
        <dbReference type="EMBL" id="KAJ0989950.1"/>
    </source>
</evidence>
<protein>
    <submittedName>
        <fullName evidence="1">Uncharacterized protein</fullName>
    </submittedName>
</protein>
<accession>A0A9D5DGN1</accession>
<proteinExistence type="predicted"/>
<organism evidence="1 2">
    <name type="scientific">Dioscorea zingiberensis</name>
    <dbReference type="NCBI Taxonomy" id="325984"/>
    <lineage>
        <taxon>Eukaryota</taxon>
        <taxon>Viridiplantae</taxon>
        <taxon>Streptophyta</taxon>
        <taxon>Embryophyta</taxon>
        <taxon>Tracheophyta</taxon>
        <taxon>Spermatophyta</taxon>
        <taxon>Magnoliopsida</taxon>
        <taxon>Liliopsida</taxon>
        <taxon>Dioscoreales</taxon>
        <taxon>Dioscoreaceae</taxon>
        <taxon>Dioscorea</taxon>
    </lineage>
</organism>
<dbReference type="PANTHER" id="PTHR34197:SF2">
    <property type="entry name" value="OS04G0591300 PROTEIN"/>
    <property type="match status" value="1"/>
</dbReference>
<dbReference type="AlphaFoldDB" id="A0A9D5DGN1"/>
<dbReference type="OrthoDB" id="691764at2759"/>
<dbReference type="PANTHER" id="PTHR34197">
    <property type="entry name" value="OS04G0591300 PROTEIN"/>
    <property type="match status" value="1"/>
</dbReference>
<sequence length="172" mass="18701">MEGLLEEEVWRCRKHPSVTPFGVCPFCLRDRLRLLCPDCAQARPCECAATAAAPSISSSSSSSFSSFSSIDLVRSSSVSAIGAVGRVSNLIDSEQAFGRSRSVAIPFARRRAVAGDPAKRGWVAALWPFRVKSKSVAADGAKGWGWHFPSPMKALRHLKTARVTLERSPVRR</sequence>
<name>A0A9D5DGN1_9LILI</name>